<dbReference type="PANTHER" id="PTHR42905">
    <property type="entry name" value="PHOSPHOENOLPYRUVATE CARBOXYLASE"/>
    <property type="match status" value="1"/>
</dbReference>
<gene>
    <name evidence="3" type="ORF">A1O7_00668</name>
</gene>
<dbReference type="GeneID" id="19175284"/>
<dbReference type="InterPro" id="IPR015813">
    <property type="entry name" value="Pyrv/PenolPyrv_kinase-like_dom"/>
</dbReference>
<feature type="region of interest" description="Disordered" evidence="2">
    <location>
        <begin position="1"/>
        <end position="26"/>
    </location>
</feature>
<dbReference type="OrthoDB" id="1923844at2759"/>
<dbReference type="eggNOG" id="KOG1260">
    <property type="taxonomic scope" value="Eukaryota"/>
</dbReference>
<dbReference type="PANTHER" id="PTHR42905:SF2">
    <property type="entry name" value="PHOSPHOENOLPYRUVATE CARBOXYLASE FAMILY PROTEIN"/>
    <property type="match status" value="1"/>
</dbReference>
<dbReference type="STRING" id="1182544.W9W8D5"/>
<evidence type="ECO:0000256" key="1">
    <source>
        <dbReference type="ARBA" id="ARBA00001050"/>
    </source>
</evidence>
<dbReference type="SUPFAM" id="SSF51621">
    <property type="entry name" value="Phosphoenolpyruvate/pyruvate domain"/>
    <property type="match status" value="1"/>
</dbReference>
<dbReference type="Pfam" id="PF13714">
    <property type="entry name" value="PEP_mutase"/>
    <property type="match status" value="1"/>
</dbReference>
<comment type="catalytic activity">
    <reaction evidence="1">
        <text>(2S,3R)-3-hydroxybutane-1,2,3-tricarboxylate = pyruvate + succinate</text>
        <dbReference type="Rhea" id="RHEA:16809"/>
        <dbReference type="ChEBI" id="CHEBI:15361"/>
        <dbReference type="ChEBI" id="CHEBI:30031"/>
        <dbReference type="ChEBI" id="CHEBI:57429"/>
        <dbReference type="EC" id="4.1.3.30"/>
    </reaction>
</comment>
<evidence type="ECO:0000256" key="2">
    <source>
        <dbReference type="SAM" id="MobiDB-lite"/>
    </source>
</evidence>
<dbReference type="HOGENOM" id="CLU_027389_3_0_1"/>
<dbReference type="VEuPathDB" id="FungiDB:A1O7_00668"/>
<dbReference type="Gene3D" id="3.20.20.60">
    <property type="entry name" value="Phosphoenolpyruvate-binding domains"/>
    <property type="match status" value="1"/>
</dbReference>
<dbReference type="Proteomes" id="UP000019473">
    <property type="component" value="Unassembled WGS sequence"/>
</dbReference>
<evidence type="ECO:0000313" key="3">
    <source>
        <dbReference type="EMBL" id="EXJ64332.1"/>
    </source>
</evidence>
<sequence>MGSADTSTSLTSATTRNTDTATPKACSPLTGASRLREMLHDPSKVVVCPGVFDGLTARLALAAGYDALYMTGAGTSMSRLGWADLGLATLNDMRANAEMIASLDPSVPVLADADTGYGGPIMVTRTVTQYARAGVAALHIEDQVQEKRCGHLLGKQIVDRAVFLSRLRAAVSARNNLHSDMLIIARTDARQTYGFEEAVARLQEAIKVGVDVVFPEALQSHEEMAEMCRRMAPTPVLLNVVPGGVTPECTIEEARGMGFRVIIYPGLCISAVVESVAQELKTLKTTGTTSSRGSVGAGVSIKDAFNLCGLQECIDVDRQAGGKAYDTVNGEE</sequence>
<dbReference type="RefSeq" id="XP_007752899.1">
    <property type="nucleotide sequence ID" value="XM_007754709.1"/>
</dbReference>
<dbReference type="AlphaFoldDB" id="W9W8D5"/>
<proteinExistence type="predicted"/>
<dbReference type="InterPro" id="IPR018523">
    <property type="entry name" value="Isocitrate_lyase_ph_CS"/>
</dbReference>
<dbReference type="GO" id="GO:0046421">
    <property type="term" value="F:methylisocitrate lyase activity"/>
    <property type="evidence" value="ECO:0007669"/>
    <property type="project" value="UniProtKB-EC"/>
</dbReference>
<keyword evidence="4" id="KW-1185">Reference proteome</keyword>
<comment type="caution">
    <text evidence="3">The sequence shown here is derived from an EMBL/GenBank/DDBJ whole genome shotgun (WGS) entry which is preliminary data.</text>
</comment>
<keyword evidence="3" id="KW-0456">Lyase</keyword>
<organism evidence="3 4">
    <name type="scientific">Cladophialophora yegresii CBS 114405</name>
    <dbReference type="NCBI Taxonomy" id="1182544"/>
    <lineage>
        <taxon>Eukaryota</taxon>
        <taxon>Fungi</taxon>
        <taxon>Dikarya</taxon>
        <taxon>Ascomycota</taxon>
        <taxon>Pezizomycotina</taxon>
        <taxon>Eurotiomycetes</taxon>
        <taxon>Chaetothyriomycetidae</taxon>
        <taxon>Chaetothyriales</taxon>
        <taxon>Herpotrichiellaceae</taxon>
        <taxon>Cladophialophora</taxon>
    </lineage>
</organism>
<evidence type="ECO:0000313" key="4">
    <source>
        <dbReference type="Proteomes" id="UP000019473"/>
    </source>
</evidence>
<protein>
    <submittedName>
        <fullName evidence="3">Methylisocitrate lyase</fullName>
    </submittedName>
</protein>
<dbReference type="CDD" id="cd00377">
    <property type="entry name" value="ICL_PEPM"/>
    <property type="match status" value="1"/>
</dbReference>
<dbReference type="InterPro" id="IPR039556">
    <property type="entry name" value="ICL/PEPM"/>
</dbReference>
<dbReference type="EMBL" id="AMGW01000001">
    <property type="protein sequence ID" value="EXJ64332.1"/>
    <property type="molecule type" value="Genomic_DNA"/>
</dbReference>
<dbReference type="PROSITE" id="PS00161">
    <property type="entry name" value="ISOCITRATE_LYASE"/>
    <property type="match status" value="1"/>
</dbReference>
<reference evidence="3 4" key="1">
    <citation type="submission" date="2013-03" db="EMBL/GenBank/DDBJ databases">
        <title>The Genome Sequence of Cladophialophora yegresii CBS 114405.</title>
        <authorList>
            <consortium name="The Broad Institute Genomics Platform"/>
            <person name="Cuomo C."/>
            <person name="de Hoog S."/>
            <person name="Gorbushina A."/>
            <person name="Walker B."/>
            <person name="Young S.K."/>
            <person name="Zeng Q."/>
            <person name="Gargeya S."/>
            <person name="Fitzgerald M."/>
            <person name="Haas B."/>
            <person name="Abouelleil A."/>
            <person name="Allen A.W."/>
            <person name="Alvarado L."/>
            <person name="Arachchi H.M."/>
            <person name="Berlin A.M."/>
            <person name="Chapman S.B."/>
            <person name="Gainer-Dewar J."/>
            <person name="Goldberg J."/>
            <person name="Griggs A."/>
            <person name="Gujja S."/>
            <person name="Hansen M."/>
            <person name="Howarth C."/>
            <person name="Imamovic A."/>
            <person name="Ireland A."/>
            <person name="Larimer J."/>
            <person name="McCowan C."/>
            <person name="Murphy C."/>
            <person name="Pearson M."/>
            <person name="Poon T.W."/>
            <person name="Priest M."/>
            <person name="Roberts A."/>
            <person name="Saif S."/>
            <person name="Shea T."/>
            <person name="Sisk P."/>
            <person name="Sykes S."/>
            <person name="Wortman J."/>
            <person name="Nusbaum C."/>
            <person name="Birren B."/>
        </authorList>
    </citation>
    <scope>NUCLEOTIDE SEQUENCE [LARGE SCALE GENOMIC DNA]</scope>
    <source>
        <strain evidence="3 4">CBS 114405</strain>
    </source>
</reference>
<name>W9W8D5_9EURO</name>
<feature type="compositionally biased region" description="Low complexity" evidence="2">
    <location>
        <begin position="1"/>
        <end position="22"/>
    </location>
</feature>
<dbReference type="InterPro" id="IPR040442">
    <property type="entry name" value="Pyrv_kinase-like_dom_sf"/>
</dbReference>
<accession>W9W8D5</accession>